<dbReference type="PANTHER" id="PTHR21432:SF20">
    <property type="entry name" value="ACETYL-COA HYDROLASE"/>
    <property type="match status" value="1"/>
</dbReference>
<dbReference type="InterPro" id="IPR003702">
    <property type="entry name" value="ActCoA_hydro_N"/>
</dbReference>
<name>A0ABT2TIM7_9FIRM</name>
<feature type="domain" description="Acetyl-CoA hydrolase/transferase N-terminal" evidence="3">
    <location>
        <begin position="27"/>
        <end position="184"/>
    </location>
</feature>
<protein>
    <submittedName>
        <fullName evidence="5">Acetyl-CoA hydrolase/transferase family protein</fullName>
    </submittedName>
</protein>
<dbReference type="Gene3D" id="3.40.1080.20">
    <property type="entry name" value="Acetyl-CoA hydrolase/transferase C-terminal domain"/>
    <property type="match status" value="1"/>
</dbReference>
<accession>A0ABT2TIM7</accession>
<evidence type="ECO:0000256" key="2">
    <source>
        <dbReference type="ARBA" id="ARBA00022679"/>
    </source>
</evidence>
<feature type="domain" description="Acetyl-CoA hydrolase/transferase C-terminal" evidence="4">
    <location>
        <begin position="274"/>
        <end position="425"/>
    </location>
</feature>
<evidence type="ECO:0000259" key="4">
    <source>
        <dbReference type="Pfam" id="PF13336"/>
    </source>
</evidence>
<evidence type="ECO:0000256" key="1">
    <source>
        <dbReference type="ARBA" id="ARBA00009632"/>
    </source>
</evidence>
<dbReference type="GO" id="GO:0016787">
    <property type="term" value="F:hydrolase activity"/>
    <property type="evidence" value="ECO:0007669"/>
    <property type="project" value="UniProtKB-KW"/>
</dbReference>
<comment type="similarity">
    <text evidence="1">Belongs to the acetyl-CoA hydrolase/transferase family.</text>
</comment>
<organism evidence="5 6">
    <name type="scientific">Brotonthovivens ammoniilytica</name>
    <dbReference type="NCBI Taxonomy" id="2981725"/>
    <lineage>
        <taxon>Bacteria</taxon>
        <taxon>Bacillati</taxon>
        <taxon>Bacillota</taxon>
        <taxon>Clostridia</taxon>
        <taxon>Lachnospirales</taxon>
        <taxon>Lachnospiraceae</taxon>
        <taxon>Brotonthovivens</taxon>
    </lineage>
</organism>
<keyword evidence="6" id="KW-1185">Reference proteome</keyword>
<comment type="caution">
    <text evidence="5">The sequence shown here is derived from an EMBL/GenBank/DDBJ whole genome shotgun (WGS) entry which is preliminary data.</text>
</comment>
<evidence type="ECO:0000313" key="5">
    <source>
        <dbReference type="EMBL" id="MCU6762079.1"/>
    </source>
</evidence>
<dbReference type="InterPro" id="IPR037171">
    <property type="entry name" value="NagB/RpiA_transferase-like"/>
</dbReference>
<dbReference type="InterPro" id="IPR026888">
    <property type="entry name" value="AcetylCoA_hyd_C"/>
</dbReference>
<dbReference type="InterPro" id="IPR038460">
    <property type="entry name" value="AcetylCoA_hyd_C_sf"/>
</dbReference>
<dbReference type="Gene3D" id="3.40.1080.10">
    <property type="entry name" value="Glutaconate Coenzyme A-transferase"/>
    <property type="match status" value="1"/>
</dbReference>
<dbReference type="PANTHER" id="PTHR21432">
    <property type="entry name" value="ACETYL-COA HYDROLASE-RELATED"/>
    <property type="match status" value="1"/>
</dbReference>
<dbReference type="Proteomes" id="UP001652442">
    <property type="component" value="Unassembled WGS sequence"/>
</dbReference>
<dbReference type="SUPFAM" id="SSF100950">
    <property type="entry name" value="NagB/RpiA/CoA transferase-like"/>
    <property type="match status" value="2"/>
</dbReference>
<evidence type="ECO:0000313" key="6">
    <source>
        <dbReference type="Proteomes" id="UP001652442"/>
    </source>
</evidence>
<reference evidence="5 6" key="1">
    <citation type="journal article" date="2021" name="ISME Commun">
        <title>Automated analysis of genomic sequences facilitates high-throughput and comprehensive description of bacteria.</title>
        <authorList>
            <person name="Hitch T.C.A."/>
        </authorList>
    </citation>
    <scope>NUCLEOTIDE SEQUENCE [LARGE SCALE GENOMIC DNA]</scope>
    <source>
        <strain evidence="5 6">Sanger_109</strain>
    </source>
</reference>
<dbReference type="EMBL" id="JAOQJQ010000002">
    <property type="protein sequence ID" value="MCU6762079.1"/>
    <property type="molecule type" value="Genomic_DNA"/>
</dbReference>
<evidence type="ECO:0000259" key="3">
    <source>
        <dbReference type="Pfam" id="PF02550"/>
    </source>
</evidence>
<dbReference type="Gene3D" id="3.30.750.70">
    <property type="entry name" value="4-hydroxybutyrate coenzyme like domains"/>
    <property type="match status" value="1"/>
</dbReference>
<dbReference type="Pfam" id="PF13336">
    <property type="entry name" value="AcetylCoA_hyd_C"/>
    <property type="match status" value="1"/>
</dbReference>
<keyword evidence="2" id="KW-0808">Transferase</keyword>
<gene>
    <name evidence="5" type="ORF">OCV88_06950</name>
</gene>
<dbReference type="InterPro" id="IPR046433">
    <property type="entry name" value="ActCoA_hydro"/>
</dbReference>
<sequence>MSWKEVYESRIMSAEDALKKVPANSRMFLAHSMSEPTYLVEYMCDHKEWFTNVEICHMGSSGKHRYCNEEGMEGHLRHNSFFVSGLSRQAVMDGRADYTPAYFHEVPGMLEDGTITVDTVMLTITPPNENGEVSLGLSCDYTRAAVKNAKLVIAQVNDQWPFTISDGARLNVSDIDCFVLHNEPIPELKPGPLTEVEIGIGKNCASLVEDGDTLQLGIGSIPDAVCASLADKKDLGIHTELMCDGVMNLMKAGVINNRKKLIDPGVATTAFIMGTREMYDFVDHNPEINMQPVDYTNDPVRISMLDHIVSINSAVQIDFNGQVCSESIGLMQISAVGGQVDFVRGAAMAKHGKAIIAMPSSVKGKISKIVPVLDEGAAVTTNRCDVDYVVTEYGIAHLKGKTLKQRAKALIEISHPNFKPELIKAFEERYHCSYES</sequence>
<dbReference type="RefSeq" id="WP_158424812.1">
    <property type="nucleotide sequence ID" value="NZ_JAOQJQ010000002.1"/>
</dbReference>
<dbReference type="Pfam" id="PF02550">
    <property type="entry name" value="AcetylCoA_hydro"/>
    <property type="match status" value="1"/>
</dbReference>
<proteinExistence type="inferred from homology"/>
<keyword evidence="5" id="KW-0378">Hydrolase</keyword>